<dbReference type="GeneID" id="17041794"/>
<dbReference type="Pfam" id="PF26026">
    <property type="entry name" value="RNA_hel_CTD"/>
    <property type="match status" value="1"/>
</dbReference>
<dbReference type="SMART" id="SM00490">
    <property type="entry name" value="HELICc"/>
    <property type="match status" value="1"/>
</dbReference>
<dbReference type="InterPro" id="IPR048333">
    <property type="entry name" value="HA2_WH"/>
</dbReference>
<feature type="domain" description="Helicase ATP-binding" evidence="8">
    <location>
        <begin position="23"/>
        <end position="212"/>
    </location>
</feature>
<evidence type="ECO:0000256" key="1">
    <source>
        <dbReference type="ARBA" id="ARBA00022741"/>
    </source>
</evidence>
<evidence type="ECO:0000256" key="2">
    <source>
        <dbReference type="ARBA" id="ARBA00022801"/>
    </source>
</evidence>
<keyword evidence="1" id="KW-0547">Nucleotide-binding</keyword>
<dbReference type="OrthoDB" id="5600252at2759"/>
<name>I0YZI3_COCSC</name>
<dbReference type="PANTHER" id="PTHR18934:SF145">
    <property type="entry name" value="ATP-DEPENDENT RNA HELICASE DHX57-RELATED"/>
    <property type="match status" value="1"/>
</dbReference>
<feature type="domain" description="Helicase-associated" evidence="10">
    <location>
        <begin position="508"/>
        <end position="603"/>
    </location>
</feature>
<dbReference type="GO" id="GO:0005524">
    <property type="term" value="F:ATP binding"/>
    <property type="evidence" value="ECO:0007669"/>
    <property type="project" value="UniProtKB-KW"/>
</dbReference>
<feature type="region of interest" description="Disordered" evidence="7">
    <location>
        <begin position="244"/>
        <end position="265"/>
    </location>
</feature>
<dbReference type="eggNOG" id="KOG0920">
    <property type="taxonomic scope" value="Eukaryota"/>
</dbReference>
<sequence length="835" mass="90078">MSQDQREEWLRGSRMQAMRAAREKLPAHTKRAQLLEALKRQRVVIVSGATGCGKSTQLPQYVLEQAIEEGCGGGCNIVVTQPRRISAVGVASRVAAERGEGIGDVVGYSVRLDSRTSRRTRLLFCTTGVLLRRLLGDSSLAGTTHVVVDEVHERSADSDLLLLLLRDLLASGCNPQLRVVLMSATAEAGLFQSYFDAELAKGSSACALVSIPGFTHPVQDFFLEDVLERTGFVIGRGSKWAKKGKAEARPKPNGAAAAEREMDDDQSLKCNVAGSNEEATPQYSAATLRSLSNVDEALINYELLESLVAHVVSSQQPDSAANAILIFLPGAPEISKLVRALQGSSKLRSGASGQELRILPLHGSLPAKQQSRVFQKVGPGTRKIVVATNVAETSITIDDVVCVIDCGRVKEIRYDAERSISRLQEMWASAASGQQRRGRAGRVRPGTCFRLFSRKQAAAFQAQQLPEVLRMPLESLCLSVKAALPSAHRLQYALGRLISPPALDAIASAVSALTTLGALDDDEALTALGRHLTLMPMDARLAKTLIYAVMLRCVGPVLTVVAAMAHGRPVFQSPPDRREEAELAKKRLTGDSAAARSDHLALVAAFSEWNRARTKDGRQAAYQWASQNFVSDAAMEGTLQGRAEYAGILADLGFLPVSYVASCRNSAHDLDSHYDECSLNARVIKAAICAGFYPNILRVDHPPAVTVIATPLFGAGRVFIHPASVNFSCGSFPSGWLLYTDVTETSKVFVREASMVPVYALLLFGGALTVHHADGLIRLDSWATFKAPAQIAALVNGLRKEIVHLLLRKIEDPSFDLSASKVVEAVLKLLVHDGF</sequence>
<evidence type="ECO:0000313" key="11">
    <source>
        <dbReference type="EMBL" id="EIE23802.1"/>
    </source>
</evidence>
<keyword evidence="12" id="KW-1185">Reference proteome</keyword>
<dbReference type="InterPro" id="IPR001650">
    <property type="entry name" value="Helicase_C-like"/>
</dbReference>
<evidence type="ECO:0000259" key="10">
    <source>
        <dbReference type="SMART" id="SM00847"/>
    </source>
</evidence>
<dbReference type="InterPro" id="IPR059023">
    <property type="entry name" value="RNA_hel_CTD"/>
</dbReference>
<dbReference type="GO" id="GO:0003723">
    <property type="term" value="F:RNA binding"/>
    <property type="evidence" value="ECO:0007669"/>
    <property type="project" value="UniProtKB-KW"/>
</dbReference>
<dbReference type="FunFam" id="3.40.50.300:FF:000526">
    <property type="entry name" value="DExH-box ATP-dependent RNA helicase DExH3"/>
    <property type="match status" value="1"/>
</dbReference>
<dbReference type="Pfam" id="PF00270">
    <property type="entry name" value="DEAD"/>
    <property type="match status" value="1"/>
</dbReference>
<keyword evidence="5" id="KW-0694">RNA-binding</keyword>
<evidence type="ECO:0000313" key="12">
    <source>
        <dbReference type="Proteomes" id="UP000007264"/>
    </source>
</evidence>
<dbReference type="Gene3D" id="1.20.120.1080">
    <property type="match status" value="1"/>
</dbReference>
<evidence type="ECO:0000259" key="8">
    <source>
        <dbReference type="SMART" id="SM00487"/>
    </source>
</evidence>
<comment type="similarity">
    <text evidence="6">Belongs to the DExH box helicase family.</text>
</comment>
<evidence type="ECO:0000259" key="9">
    <source>
        <dbReference type="SMART" id="SM00490"/>
    </source>
</evidence>
<dbReference type="CDD" id="cd17917">
    <property type="entry name" value="DEXHc_RHA-like"/>
    <property type="match status" value="1"/>
</dbReference>
<dbReference type="AlphaFoldDB" id="I0YZI3"/>
<evidence type="ECO:0000256" key="4">
    <source>
        <dbReference type="ARBA" id="ARBA00022840"/>
    </source>
</evidence>
<dbReference type="RefSeq" id="XP_005648346.1">
    <property type="nucleotide sequence ID" value="XM_005648289.1"/>
</dbReference>
<proteinExistence type="inferred from homology"/>
<dbReference type="InterPro" id="IPR011545">
    <property type="entry name" value="DEAD/DEAH_box_helicase_dom"/>
</dbReference>
<keyword evidence="4" id="KW-0067">ATP-binding</keyword>
<protein>
    <submittedName>
        <fullName evidence="11">P-loop containing nucleoside triphosphate hydrolase protein</fullName>
    </submittedName>
</protein>
<reference evidence="11 12" key="1">
    <citation type="journal article" date="2012" name="Genome Biol.">
        <title>The genome of the polar eukaryotic microalga coccomyxa subellipsoidea reveals traits of cold adaptation.</title>
        <authorList>
            <person name="Blanc G."/>
            <person name="Agarkova I."/>
            <person name="Grimwood J."/>
            <person name="Kuo A."/>
            <person name="Brueggeman A."/>
            <person name="Dunigan D."/>
            <person name="Gurnon J."/>
            <person name="Ladunga I."/>
            <person name="Lindquist E."/>
            <person name="Lucas S."/>
            <person name="Pangilinan J."/>
            <person name="Proschold T."/>
            <person name="Salamov A."/>
            <person name="Schmutz J."/>
            <person name="Weeks D."/>
            <person name="Yamada T."/>
            <person name="Claverie J.M."/>
            <person name="Grigoriev I."/>
            <person name="Van Etten J."/>
            <person name="Lomsadze A."/>
            <person name="Borodovsky M."/>
        </authorList>
    </citation>
    <scope>NUCLEOTIDE SEQUENCE [LARGE SCALE GENOMIC DNA]</scope>
    <source>
        <strain evidence="11 12">C-169</strain>
    </source>
</reference>
<dbReference type="CDD" id="cd18791">
    <property type="entry name" value="SF2_C_RHA"/>
    <property type="match status" value="1"/>
</dbReference>
<dbReference type="GO" id="GO:0016787">
    <property type="term" value="F:hydrolase activity"/>
    <property type="evidence" value="ECO:0007669"/>
    <property type="project" value="UniProtKB-KW"/>
</dbReference>
<dbReference type="InterPro" id="IPR027417">
    <property type="entry name" value="P-loop_NTPase"/>
</dbReference>
<dbReference type="GO" id="GO:0004386">
    <property type="term" value="F:helicase activity"/>
    <property type="evidence" value="ECO:0007669"/>
    <property type="project" value="UniProtKB-KW"/>
</dbReference>
<dbReference type="SMART" id="SM00847">
    <property type="entry name" value="HA2"/>
    <property type="match status" value="1"/>
</dbReference>
<dbReference type="Gene3D" id="3.40.50.300">
    <property type="entry name" value="P-loop containing nucleotide triphosphate hydrolases"/>
    <property type="match status" value="2"/>
</dbReference>
<dbReference type="InterPro" id="IPR007502">
    <property type="entry name" value="Helicase-assoc_dom"/>
</dbReference>
<gene>
    <name evidence="11" type="ORF">COCSUDRAFT_15373</name>
</gene>
<dbReference type="PANTHER" id="PTHR18934">
    <property type="entry name" value="ATP-DEPENDENT RNA HELICASE"/>
    <property type="match status" value="1"/>
</dbReference>
<dbReference type="Proteomes" id="UP000007264">
    <property type="component" value="Unassembled WGS sequence"/>
</dbReference>
<dbReference type="EMBL" id="AGSI01000007">
    <property type="protein sequence ID" value="EIE23802.1"/>
    <property type="molecule type" value="Genomic_DNA"/>
</dbReference>
<dbReference type="Pfam" id="PF21010">
    <property type="entry name" value="HA2_C"/>
    <property type="match status" value="1"/>
</dbReference>
<comment type="caution">
    <text evidence="11">The sequence shown here is derived from an EMBL/GenBank/DDBJ whole genome shotgun (WGS) entry which is preliminary data.</text>
</comment>
<feature type="domain" description="Helicase C-terminal" evidence="9">
    <location>
        <begin position="335"/>
        <end position="444"/>
    </location>
</feature>
<dbReference type="Pfam" id="PF00271">
    <property type="entry name" value="Helicase_C"/>
    <property type="match status" value="1"/>
</dbReference>
<dbReference type="KEGG" id="csl:COCSUDRAFT_15373"/>
<organism evidence="11 12">
    <name type="scientific">Coccomyxa subellipsoidea (strain C-169)</name>
    <name type="common">Green microalga</name>
    <dbReference type="NCBI Taxonomy" id="574566"/>
    <lineage>
        <taxon>Eukaryota</taxon>
        <taxon>Viridiplantae</taxon>
        <taxon>Chlorophyta</taxon>
        <taxon>core chlorophytes</taxon>
        <taxon>Trebouxiophyceae</taxon>
        <taxon>Trebouxiophyceae incertae sedis</taxon>
        <taxon>Coccomyxaceae</taxon>
        <taxon>Coccomyxa</taxon>
        <taxon>Coccomyxa subellipsoidea</taxon>
    </lineage>
</organism>
<accession>I0YZI3</accession>
<keyword evidence="3" id="KW-0347">Helicase</keyword>
<keyword evidence="2 11" id="KW-0378">Hydrolase</keyword>
<dbReference type="Pfam" id="PF04408">
    <property type="entry name" value="WHD_HA2"/>
    <property type="match status" value="1"/>
</dbReference>
<dbReference type="SMART" id="SM00487">
    <property type="entry name" value="DEXDc"/>
    <property type="match status" value="1"/>
</dbReference>
<dbReference type="InterPro" id="IPR014001">
    <property type="entry name" value="Helicase_ATP-bd"/>
</dbReference>
<dbReference type="Pfam" id="PF07717">
    <property type="entry name" value="OB_NTP_bind"/>
    <property type="match status" value="1"/>
</dbReference>
<evidence type="ECO:0000256" key="6">
    <source>
        <dbReference type="ARBA" id="ARBA00060772"/>
    </source>
</evidence>
<evidence type="ECO:0000256" key="3">
    <source>
        <dbReference type="ARBA" id="ARBA00022806"/>
    </source>
</evidence>
<evidence type="ECO:0000256" key="5">
    <source>
        <dbReference type="ARBA" id="ARBA00022884"/>
    </source>
</evidence>
<dbReference type="STRING" id="574566.I0YZI3"/>
<dbReference type="InterPro" id="IPR011709">
    <property type="entry name" value="DEAD-box_helicase_OB_fold"/>
</dbReference>
<dbReference type="SUPFAM" id="SSF52540">
    <property type="entry name" value="P-loop containing nucleoside triphosphate hydrolases"/>
    <property type="match status" value="1"/>
</dbReference>
<evidence type="ECO:0000256" key="7">
    <source>
        <dbReference type="SAM" id="MobiDB-lite"/>
    </source>
</evidence>